<gene>
    <name evidence="1" type="ORF">MMAGJ_39940</name>
</gene>
<reference evidence="1 2" key="1">
    <citation type="journal article" date="2019" name="Emerg. Microbes Infect.">
        <title>Comprehensive subspecies identification of 175 nontuberculous mycobacteria species based on 7547 genomic profiles.</title>
        <authorList>
            <person name="Matsumoto Y."/>
            <person name="Kinjo T."/>
            <person name="Motooka D."/>
            <person name="Nabeya D."/>
            <person name="Jung N."/>
            <person name="Uechi K."/>
            <person name="Horii T."/>
            <person name="Iida T."/>
            <person name="Fujita J."/>
            <person name="Nakamura S."/>
        </authorList>
    </citation>
    <scope>NUCLEOTIDE SEQUENCE [LARGE SCALE GENOMIC DNA]</scope>
    <source>
        <strain evidence="1 2">JCM 12375</strain>
    </source>
</reference>
<protein>
    <recommendedName>
        <fullName evidence="3">DUF2218 domain-containing protein</fullName>
    </recommendedName>
</protein>
<evidence type="ECO:0000313" key="2">
    <source>
        <dbReference type="Proteomes" id="UP000465622"/>
    </source>
</evidence>
<dbReference type="EMBL" id="AP022567">
    <property type="protein sequence ID" value="BBX34712.1"/>
    <property type="molecule type" value="Genomic_DNA"/>
</dbReference>
<dbReference type="RefSeq" id="WP_036429414.1">
    <property type="nucleotide sequence ID" value="NZ_AP022567.1"/>
</dbReference>
<dbReference type="Proteomes" id="UP000465622">
    <property type="component" value="Chromosome"/>
</dbReference>
<organism evidence="1 2">
    <name type="scientific">Mycolicibacterium mageritense</name>
    <name type="common">Mycobacterium mageritense</name>
    <dbReference type="NCBI Taxonomy" id="53462"/>
    <lineage>
        <taxon>Bacteria</taxon>
        <taxon>Bacillati</taxon>
        <taxon>Actinomycetota</taxon>
        <taxon>Actinomycetes</taxon>
        <taxon>Mycobacteriales</taxon>
        <taxon>Mycobacteriaceae</taxon>
        <taxon>Mycolicibacterium</taxon>
    </lineage>
</organism>
<proteinExistence type="predicted"/>
<evidence type="ECO:0000313" key="1">
    <source>
        <dbReference type="EMBL" id="BBX34712.1"/>
    </source>
</evidence>
<keyword evidence="2" id="KW-1185">Reference proteome</keyword>
<name>A0ABN5Y983_MYCME</name>
<accession>A0ABN5Y983</accession>
<sequence>MIRHTMLISFDEPIADTELDQFLADIEKSMRGTGTVEGFSARRHIPVSGEGEIPALVATAILQFDVADLDALERLFAAPGAAAVIHHWQARNPYRVAWANHEPL</sequence>
<evidence type="ECO:0008006" key="3">
    <source>
        <dbReference type="Google" id="ProtNLM"/>
    </source>
</evidence>